<keyword evidence="2" id="KW-0489">Methyltransferase</keyword>
<sequence>MDYLEEQQNYWDGFADEYYTIQQESFTTIAEDVAKYLLESQCLPCGLFVDLAGGYGKYLPAIAPYVNNYLLVDFSANMLNKAKSIHPNKNIQYIQSDQETFCANSIPQQYDLVFSAMNPSLHTLQQLQSLLRMAKKQLILIQILEDVDTVFTPLETLLLNQMQRPVPFKSFKKWLAKEDLPWVSKTFSYQKEEVITKQFVNDYFEQEQQQEQRLTEEIETLFLNGSLIKNTHKITFELLRILK</sequence>
<evidence type="ECO:0000313" key="2">
    <source>
        <dbReference type="EMBL" id="MFD2728216.1"/>
    </source>
</evidence>
<protein>
    <submittedName>
        <fullName evidence="2">Class I SAM-dependent methyltransferase</fullName>
    </submittedName>
</protein>
<dbReference type="GO" id="GO:0008168">
    <property type="term" value="F:methyltransferase activity"/>
    <property type="evidence" value="ECO:0007669"/>
    <property type="project" value="UniProtKB-KW"/>
</dbReference>
<dbReference type="Gene3D" id="3.40.50.150">
    <property type="entry name" value="Vaccinia Virus protein VP39"/>
    <property type="match status" value="1"/>
</dbReference>
<accession>A0ABW5TFX5</accession>
<gene>
    <name evidence="2" type="ORF">ACFSR0_02030</name>
</gene>
<dbReference type="InterPro" id="IPR041698">
    <property type="entry name" value="Methyltransf_25"/>
</dbReference>
<reference evidence="3" key="1">
    <citation type="journal article" date="2019" name="Int. J. Syst. Evol. Microbiol.">
        <title>The Global Catalogue of Microorganisms (GCM) 10K type strain sequencing project: providing services to taxonomists for standard genome sequencing and annotation.</title>
        <authorList>
            <consortium name="The Broad Institute Genomics Platform"/>
            <consortium name="The Broad Institute Genome Sequencing Center for Infectious Disease"/>
            <person name="Wu L."/>
            <person name="Ma J."/>
        </authorList>
    </citation>
    <scope>NUCLEOTIDE SEQUENCE [LARGE SCALE GENOMIC DNA]</scope>
    <source>
        <strain evidence="3">TISTR 932</strain>
    </source>
</reference>
<comment type="caution">
    <text evidence="2">The sequence shown here is derived from an EMBL/GenBank/DDBJ whole genome shotgun (WGS) entry which is preliminary data.</text>
</comment>
<evidence type="ECO:0000313" key="3">
    <source>
        <dbReference type="Proteomes" id="UP001597427"/>
    </source>
</evidence>
<dbReference type="SUPFAM" id="SSF53335">
    <property type="entry name" value="S-adenosyl-L-methionine-dependent methyltransferases"/>
    <property type="match status" value="1"/>
</dbReference>
<dbReference type="EMBL" id="JBHUMO010000011">
    <property type="protein sequence ID" value="MFD2728216.1"/>
    <property type="molecule type" value="Genomic_DNA"/>
</dbReference>
<organism evidence="2 3">
    <name type="scientific">Enterococcus camelliae</name>
    <dbReference type="NCBI Taxonomy" id="453959"/>
    <lineage>
        <taxon>Bacteria</taxon>
        <taxon>Bacillati</taxon>
        <taxon>Bacillota</taxon>
        <taxon>Bacilli</taxon>
        <taxon>Lactobacillales</taxon>
        <taxon>Enterococcaceae</taxon>
        <taxon>Enterococcus</taxon>
    </lineage>
</organism>
<proteinExistence type="predicted"/>
<dbReference type="InterPro" id="IPR029063">
    <property type="entry name" value="SAM-dependent_MTases_sf"/>
</dbReference>
<feature type="domain" description="Methyltransferase" evidence="1">
    <location>
        <begin position="49"/>
        <end position="135"/>
    </location>
</feature>
<keyword evidence="3" id="KW-1185">Reference proteome</keyword>
<dbReference type="Pfam" id="PF13649">
    <property type="entry name" value="Methyltransf_25"/>
    <property type="match status" value="1"/>
</dbReference>
<evidence type="ECO:0000259" key="1">
    <source>
        <dbReference type="Pfam" id="PF13649"/>
    </source>
</evidence>
<name>A0ABW5TFX5_9ENTE</name>
<dbReference type="GO" id="GO:0032259">
    <property type="term" value="P:methylation"/>
    <property type="evidence" value="ECO:0007669"/>
    <property type="project" value="UniProtKB-KW"/>
</dbReference>
<dbReference type="Proteomes" id="UP001597427">
    <property type="component" value="Unassembled WGS sequence"/>
</dbReference>
<keyword evidence="2" id="KW-0808">Transferase</keyword>
<dbReference type="RefSeq" id="WP_379979397.1">
    <property type="nucleotide sequence ID" value="NZ_JBHUMO010000011.1"/>
</dbReference>